<proteinExistence type="predicted"/>
<dbReference type="RefSeq" id="WP_146586943.1">
    <property type="nucleotide sequence ID" value="NZ_SJPO01000005.1"/>
</dbReference>
<evidence type="ECO:0000313" key="2">
    <source>
        <dbReference type="EMBL" id="TWT76858.1"/>
    </source>
</evidence>
<dbReference type="Proteomes" id="UP000318478">
    <property type="component" value="Unassembled WGS sequence"/>
</dbReference>
<dbReference type="AlphaFoldDB" id="A0A5C5YPY9"/>
<feature type="compositionally biased region" description="Low complexity" evidence="1">
    <location>
        <begin position="89"/>
        <end position="100"/>
    </location>
</feature>
<protein>
    <submittedName>
        <fullName evidence="2">Uncharacterized protein</fullName>
    </submittedName>
</protein>
<evidence type="ECO:0000256" key="1">
    <source>
        <dbReference type="SAM" id="MobiDB-lite"/>
    </source>
</evidence>
<sequence>MSREIESIARVLQRMLSTGKGRAPTPLLLVGCLLIGGYLFLEPTLEASWGVDLPGVHAYPSGGPAAERDGNPSGGGKAPPTPNRQGEASRSGGPKSGGSSVEDLIRSDRETYTSPAGLTYSRGTQHGHHLRHLMAHAEDDPDRPGQHGVFDSDDVQTIVDLVDEAYRMALDGDHTRKRQEGDRTIYVVDMGRRIGYVGGQSGERRGHPAAHHLQMVLVGRKLITSYPLIP</sequence>
<accession>A0A5C5YPY9</accession>
<comment type="caution">
    <text evidence="2">The sequence shown here is derived from an EMBL/GenBank/DDBJ whole genome shotgun (WGS) entry which is preliminary data.</text>
</comment>
<dbReference type="EMBL" id="SJPO01000005">
    <property type="protein sequence ID" value="TWT76858.1"/>
    <property type="molecule type" value="Genomic_DNA"/>
</dbReference>
<keyword evidence="3" id="KW-1185">Reference proteome</keyword>
<reference evidence="2 3" key="1">
    <citation type="submission" date="2019-02" db="EMBL/GenBank/DDBJ databases">
        <title>Deep-cultivation of Planctomycetes and their phenomic and genomic characterization uncovers novel biology.</title>
        <authorList>
            <person name="Wiegand S."/>
            <person name="Jogler M."/>
            <person name="Boedeker C."/>
            <person name="Pinto D."/>
            <person name="Vollmers J."/>
            <person name="Rivas-Marin E."/>
            <person name="Kohn T."/>
            <person name="Peeters S.H."/>
            <person name="Heuer A."/>
            <person name="Rast P."/>
            <person name="Oberbeckmann S."/>
            <person name="Bunk B."/>
            <person name="Jeske O."/>
            <person name="Meyerdierks A."/>
            <person name="Storesund J.E."/>
            <person name="Kallscheuer N."/>
            <person name="Luecker S."/>
            <person name="Lage O.M."/>
            <person name="Pohl T."/>
            <person name="Merkel B.J."/>
            <person name="Hornburger P."/>
            <person name="Mueller R.-W."/>
            <person name="Bruemmer F."/>
            <person name="Labrenz M."/>
            <person name="Spormann A.M."/>
            <person name="Op Den Camp H."/>
            <person name="Overmann J."/>
            <person name="Amann R."/>
            <person name="Jetten M.S.M."/>
            <person name="Mascher T."/>
            <person name="Medema M.H."/>
            <person name="Devos D.P."/>
            <person name="Kaster A.-K."/>
            <person name="Ovreas L."/>
            <person name="Rohde M."/>
            <person name="Galperin M.Y."/>
            <person name="Jogler C."/>
        </authorList>
    </citation>
    <scope>NUCLEOTIDE SEQUENCE [LARGE SCALE GENOMIC DNA]</scope>
    <source>
        <strain evidence="2 3">Pla123a</strain>
    </source>
</reference>
<feature type="region of interest" description="Disordered" evidence="1">
    <location>
        <begin position="60"/>
        <end position="102"/>
    </location>
</feature>
<name>A0A5C5YPY9_9BACT</name>
<evidence type="ECO:0000313" key="3">
    <source>
        <dbReference type="Proteomes" id="UP000318478"/>
    </source>
</evidence>
<dbReference type="OrthoDB" id="284677at2"/>
<gene>
    <name evidence="2" type="ORF">Pla123a_22810</name>
</gene>
<organism evidence="2 3">
    <name type="scientific">Posidoniimonas polymericola</name>
    <dbReference type="NCBI Taxonomy" id="2528002"/>
    <lineage>
        <taxon>Bacteria</taxon>
        <taxon>Pseudomonadati</taxon>
        <taxon>Planctomycetota</taxon>
        <taxon>Planctomycetia</taxon>
        <taxon>Pirellulales</taxon>
        <taxon>Lacipirellulaceae</taxon>
        <taxon>Posidoniimonas</taxon>
    </lineage>
</organism>